<dbReference type="PANTHER" id="PTHR43630">
    <property type="entry name" value="POLY-BETA-1,6-N-ACETYL-D-GLUCOSAMINE SYNTHASE"/>
    <property type="match status" value="1"/>
</dbReference>
<dbReference type="EC" id="2.4.-.-" evidence="5"/>
<dbReference type="Pfam" id="PF00535">
    <property type="entry name" value="Glycos_transf_2"/>
    <property type="match status" value="1"/>
</dbReference>
<feature type="transmembrane region" description="Helical" evidence="3">
    <location>
        <begin position="257"/>
        <end position="276"/>
    </location>
</feature>
<evidence type="ECO:0000259" key="4">
    <source>
        <dbReference type="Pfam" id="PF00535"/>
    </source>
</evidence>
<evidence type="ECO:0000313" key="6">
    <source>
        <dbReference type="Proteomes" id="UP001556653"/>
    </source>
</evidence>
<accession>A0ABV3SA41</accession>
<feature type="region of interest" description="Disordered" evidence="2">
    <location>
        <begin position="1"/>
        <end position="28"/>
    </location>
</feature>
<evidence type="ECO:0000256" key="3">
    <source>
        <dbReference type="SAM" id="Phobius"/>
    </source>
</evidence>
<dbReference type="Gene3D" id="3.90.550.10">
    <property type="entry name" value="Spore Coat Polysaccharide Biosynthesis Protein SpsA, Chain A"/>
    <property type="match status" value="1"/>
</dbReference>
<keyword evidence="3" id="KW-0472">Membrane</keyword>
<dbReference type="SUPFAM" id="SSF53448">
    <property type="entry name" value="Nucleotide-diphospho-sugar transferases"/>
    <property type="match status" value="1"/>
</dbReference>
<organism evidence="5 6">
    <name type="scientific">Spiribacter onubensis</name>
    <dbReference type="NCBI Taxonomy" id="3122420"/>
    <lineage>
        <taxon>Bacteria</taxon>
        <taxon>Pseudomonadati</taxon>
        <taxon>Pseudomonadota</taxon>
        <taxon>Gammaproteobacteria</taxon>
        <taxon>Chromatiales</taxon>
        <taxon>Ectothiorhodospiraceae</taxon>
        <taxon>Spiribacter</taxon>
    </lineage>
</organism>
<keyword evidence="6" id="KW-1185">Reference proteome</keyword>
<dbReference type="EMBL" id="JBAKFJ010000001">
    <property type="protein sequence ID" value="MEX0387006.1"/>
    <property type="molecule type" value="Genomic_DNA"/>
</dbReference>
<dbReference type="PANTHER" id="PTHR43630:SF2">
    <property type="entry name" value="GLYCOSYLTRANSFERASE"/>
    <property type="match status" value="1"/>
</dbReference>
<dbReference type="InterPro" id="IPR001173">
    <property type="entry name" value="Glyco_trans_2-like"/>
</dbReference>
<comment type="caution">
    <text evidence="5">The sequence shown here is derived from an EMBL/GenBank/DDBJ whole genome shotgun (WGS) entry which is preliminary data.</text>
</comment>
<dbReference type="CDD" id="cd02511">
    <property type="entry name" value="Beta4Glucosyltransferase"/>
    <property type="match status" value="1"/>
</dbReference>
<keyword evidence="5" id="KW-0808">Transferase</keyword>
<evidence type="ECO:0000256" key="2">
    <source>
        <dbReference type="SAM" id="MobiDB-lite"/>
    </source>
</evidence>
<reference evidence="5 6" key="1">
    <citation type="submission" date="2024-02" db="EMBL/GenBank/DDBJ databases">
        <title>New especies of Spiribacter isolated from saline water.</title>
        <authorList>
            <person name="Leon M.J."/>
            <person name="De La Haba R."/>
            <person name="Sanchez-Porro C."/>
            <person name="Ventosa A."/>
        </authorList>
    </citation>
    <scope>NUCLEOTIDE SEQUENCE [LARGE SCALE GENOMIC DNA]</scope>
    <source>
        <strain evidence="6">ag22IC4-227</strain>
    </source>
</reference>
<feature type="domain" description="Glycosyltransferase 2-like" evidence="4">
    <location>
        <begin position="36"/>
        <end position="135"/>
    </location>
</feature>
<dbReference type="Proteomes" id="UP001556653">
    <property type="component" value="Unassembled WGS sequence"/>
</dbReference>
<comment type="similarity">
    <text evidence="1">Belongs to the glycosyltransferase 2 family. WaaE/KdtX subfamily.</text>
</comment>
<gene>
    <name evidence="5" type="ORF">V6X64_08390</name>
</gene>
<keyword evidence="3" id="KW-0812">Transmembrane</keyword>
<protein>
    <submittedName>
        <fullName evidence="5">Glycosyltransferase family 2 protein</fullName>
        <ecNumber evidence="5">2.4.-.-</ecNumber>
    </submittedName>
</protein>
<keyword evidence="3" id="KW-1133">Transmembrane helix</keyword>
<sequence length="293" mass="33423">MPELDTDVGQALSGQDTGQASSVPDKGQAPSVLSVSIAIITKNEGDNLPRLFDSLAALNPREVIVVDSGSTDDTVEIARARGAKVLVTDWPGHVEQKNRALDACTQPWILSLDADEPISTELAGNLRDLLENGEPEKDGYEISRLTWYLGDWLRHIWYPEWRLRLVRNGRARWTGHNPHDRLETDGSVGRVNGDIHHYSYHDVEDHFRRSIDYARIGAETLAARGKRFRWHKIVLAPLVRFIRLMIFRQGWRDGWRGWIIAWSSMFSCFLKYAFLYEIERGQKSTRNSVGDEN</sequence>
<dbReference type="RefSeq" id="WP_367967512.1">
    <property type="nucleotide sequence ID" value="NZ_JBAKFJ010000001.1"/>
</dbReference>
<name>A0ABV3SA41_9GAMM</name>
<dbReference type="GO" id="GO:0016757">
    <property type="term" value="F:glycosyltransferase activity"/>
    <property type="evidence" value="ECO:0007669"/>
    <property type="project" value="UniProtKB-KW"/>
</dbReference>
<keyword evidence="5" id="KW-0328">Glycosyltransferase</keyword>
<evidence type="ECO:0000313" key="5">
    <source>
        <dbReference type="EMBL" id="MEX0387006.1"/>
    </source>
</evidence>
<evidence type="ECO:0000256" key="1">
    <source>
        <dbReference type="ARBA" id="ARBA00038494"/>
    </source>
</evidence>
<dbReference type="InterPro" id="IPR029044">
    <property type="entry name" value="Nucleotide-diphossugar_trans"/>
</dbReference>
<proteinExistence type="inferred from homology"/>
<feature type="compositionally biased region" description="Polar residues" evidence="2">
    <location>
        <begin position="12"/>
        <end position="22"/>
    </location>
</feature>